<gene>
    <name evidence="1" type="ORF">N7450_002462</name>
</gene>
<keyword evidence="2" id="KW-1185">Reference proteome</keyword>
<dbReference type="Proteomes" id="UP001216150">
    <property type="component" value="Unassembled WGS sequence"/>
</dbReference>
<dbReference type="EMBL" id="JAQJAC010000002">
    <property type="protein sequence ID" value="KAJ5596004.1"/>
    <property type="molecule type" value="Genomic_DNA"/>
</dbReference>
<name>A0AAD6GZF3_9EURO</name>
<proteinExistence type="predicted"/>
<dbReference type="AlphaFoldDB" id="A0AAD6GZF3"/>
<comment type="caution">
    <text evidence="1">The sequence shown here is derived from an EMBL/GenBank/DDBJ whole genome shotgun (WGS) entry which is preliminary data.</text>
</comment>
<organism evidence="1 2">
    <name type="scientific">Penicillium hetheringtonii</name>
    <dbReference type="NCBI Taxonomy" id="911720"/>
    <lineage>
        <taxon>Eukaryota</taxon>
        <taxon>Fungi</taxon>
        <taxon>Dikarya</taxon>
        <taxon>Ascomycota</taxon>
        <taxon>Pezizomycotina</taxon>
        <taxon>Eurotiomycetes</taxon>
        <taxon>Eurotiomycetidae</taxon>
        <taxon>Eurotiales</taxon>
        <taxon>Aspergillaceae</taxon>
        <taxon>Penicillium</taxon>
    </lineage>
</organism>
<reference evidence="1 2" key="1">
    <citation type="journal article" date="2023" name="IMA Fungus">
        <title>Comparative genomic study of the Penicillium genus elucidates a diverse pangenome and 15 lateral gene transfer events.</title>
        <authorList>
            <person name="Petersen C."/>
            <person name="Sorensen T."/>
            <person name="Nielsen M.R."/>
            <person name="Sondergaard T.E."/>
            <person name="Sorensen J.L."/>
            <person name="Fitzpatrick D.A."/>
            <person name="Frisvad J.C."/>
            <person name="Nielsen K.L."/>
        </authorList>
    </citation>
    <scope>NUCLEOTIDE SEQUENCE [LARGE SCALE GENOMIC DNA]</scope>
    <source>
        <strain evidence="1 2">IBT 29057</strain>
    </source>
</reference>
<protein>
    <submittedName>
        <fullName evidence="1">Uncharacterized protein</fullName>
    </submittedName>
</protein>
<sequence>MKPRQSVVTCALYDLPLWKDPSEWDPPFSLLSNPRINQPHFRQKPFRHLPSRQVPRWTPGNNPAPFDLIIWEAFEETSDGIGPQFVLLVKCTQC</sequence>
<evidence type="ECO:0000313" key="2">
    <source>
        <dbReference type="Proteomes" id="UP001216150"/>
    </source>
</evidence>
<evidence type="ECO:0000313" key="1">
    <source>
        <dbReference type="EMBL" id="KAJ5596004.1"/>
    </source>
</evidence>
<accession>A0AAD6GZF3</accession>